<organism evidence="2 3">
    <name type="scientific">Sistotremastrum niveocremeum HHB9708</name>
    <dbReference type="NCBI Taxonomy" id="1314777"/>
    <lineage>
        <taxon>Eukaryota</taxon>
        <taxon>Fungi</taxon>
        <taxon>Dikarya</taxon>
        <taxon>Basidiomycota</taxon>
        <taxon>Agaricomycotina</taxon>
        <taxon>Agaricomycetes</taxon>
        <taxon>Sistotremastrales</taxon>
        <taxon>Sistotremastraceae</taxon>
        <taxon>Sertulicium</taxon>
        <taxon>Sertulicium niveocremeum</taxon>
    </lineage>
</organism>
<feature type="compositionally biased region" description="Polar residues" evidence="1">
    <location>
        <begin position="1"/>
        <end position="12"/>
    </location>
</feature>
<keyword evidence="3" id="KW-1185">Reference proteome</keyword>
<protein>
    <submittedName>
        <fullName evidence="2">Uncharacterized protein</fullName>
    </submittedName>
</protein>
<dbReference type="Proteomes" id="UP000076722">
    <property type="component" value="Unassembled WGS sequence"/>
</dbReference>
<feature type="region of interest" description="Disordered" evidence="1">
    <location>
        <begin position="145"/>
        <end position="164"/>
    </location>
</feature>
<evidence type="ECO:0000313" key="3">
    <source>
        <dbReference type="Proteomes" id="UP000076722"/>
    </source>
</evidence>
<feature type="compositionally biased region" description="Polar residues" evidence="1">
    <location>
        <begin position="66"/>
        <end position="79"/>
    </location>
</feature>
<dbReference type="AlphaFoldDB" id="A0A164QN73"/>
<proteinExistence type="predicted"/>
<feature type="compositionally biased region" description="Low complexity" evidence="1">
    <location>
        <begin position="86"/>
        <end position="105"/>
    </location>
</feature>
<feature type="region of interest" description="Disordered" evidence="1">
    <location>
        <begin position="187"/>
        <end position="207"/>
    </location>
</feature>
<sequence>MSTSPSISQEALTSPERPFEFSPEPEGGNDSEDEVEIGRGIPEADGAGYDFSDGAMSEEDEIEQSLRLSPSSDFDTTYTYGPPHPLNLDLSPLQPLSSLSSPTSSHTSRVVPLSETFSPNPNTNLLSHLQSYSQYDKLPQSQFNSGASGFSTSSPRQPFNSTYASRNRTMSIAQEDLSTMFSPLRKRKRDVDDVGTTSPRDDPRWGARYIAADDSKDLNGIDPFRPAFTLSRD</sequence>
<feature type="compositionally biased region" description="Low complexity" evidence="1">
    <location>
        <begin position="14"/>
        <end position="26"/>
    </location>
</feature>
<gene>
    <name evidence="2" type="ORF">SISNIDRAFT_526230</name>
</gene>
<reference evidence="2 3" key="1">
    <citation type="journal article" date="2016" name="Mol. Biol. Evol.">
        <title>Comparative Genomics of Early-Diverging Mushroom-Forming Fungi Provides Insights into the Origins of Lignocellulose Decay Capabilities.</title>
        <authorList>
            <person name="Nagy L.G."/>
            <person name="Riley R."/>
            <person name="Tritt A."/>
            <person name="Adam C."/>
            <person name="Daum C."/>
            <person name="Floudas D."/>
            <person name="Sun H."/>
            <person name="Yadav J.S."/>
            <person name="Pangilinan J."/>
            <person name="Larsson K.H."/>
            <person name="Matsuura K."/>
            <person name="Barry K."/>
            <person name="Labutti K."/>
            <person name="Kuo R."/>
            <person name="Ohm R.A."/>
            <person name="Bhattacharya S.S."/>
            <person name="Shirouzu T."/>
            <person name="Yoshinaga Y."/>
            <person name="Martin F.M."/>
            <person name="Grigoriev I.V."/>
            <person name="Hibbett D.S."/>
        </authorList>
    </citation>
    <scope>NUCLEOTIDE SEQUENCE [LARGE SCALE GENOMIC DNA]</scope>
    <source>
        <strain evidence="2 3">HHB9708</strain>
    </source>
</reference>
<dbReference type="EMBL" id="KV419425">
    <property type="protein sequence ID" value="KZS89813.1"/>
    <property type="molecule type" value="Genomic_DNA"/>
</dbReference>
<evidence type="ECO:0000313" key="2">
    <source>
        <dbReference type="EMBL" id="KZS89813.1"/>
    </source>
</evidence>
<evidence type="ECO:0000256" key="1">
    <source>
        <dbReference type="SAM" id="MobiDB-lite"/>
    </source>
</evidence>
<feature type="compositionally biased region" description="Polar residues" evidence="1">
    <location>
        <begin position="115"/>
        <end position="124"/>
    </location>
</feature>
<name>A0A164QN73_9AGAM</name>
<feature type="region of interest" description="Disordered" evidence="1">
    <location>
        <begin position="1"/>
        <end position="124"/>
    </location>
</feature>
<accession>A0A164QN73</accession>